<evidence type="ECO:0000313" key="4">
    <source>
        <dbReference type="EMBL" id="APT74890.1"/>
    </source>
</evidence>
<feature type="domain" description="Response regulatory" evidence="3">
    <location>
        <begin position="3"/>
        <end position="118"/>
    </location>
</feature>
<dbReference type="InterPro" id="IPR050595">
    <property type="entry name" value="Bact_response_regulator"/>
</dbReference>
<organism evidence="4 5">
    <name type="scientific">Thermosipho melanesiensis</name>
    <dbReference type="NCBI Taxonomy" id="46541"/>
    <lineage>
        <taxon>Bacteria</taxon>
        <taxon>Thermotogati</taxon>
        <taxon>Thermotogota</taxon>
        <taxon>Thermotogae</taxon>
        <taxon>Thermotogales</taxon>
        <taxon>Fervidobacteriaceae</taxon>
        <taxon>Thermosipho</taxon>
    </lineage>
</organism>
<protein>
    <recommendedName>
        <fullName evidence="3">Response regulatory domain-containing protein</fullName>
    </recommendedName>
</protein>
<dbReference type="PROSITE" id="PS50110">
    <property type="entry name" value="RESPONSE_REGULATORY"/>
    <property type="match status" value="1"/>
</dbReference>
<name>A0ABM6GH89_9BACT</name>
<dbReference type="PANTHER" id="PTHR44591:SF3">
    <property type="entry name" value="RESPONSE REGULATORY DOMAIN-CONTAINING PROTEIN"/>
    <property type="match status" value="1"/>
</dbReference>
<dbReference type="SMART" id="SM00448">
    <property type="entry name" value="REC"/>
    <property type="match status" value="1"/>
</dbReference>
<accession>A0ABM6GH89</accession>
<dbReference type="PANTHER" id="PTHR44591">
    <property type="entry name" value="STRESS RESPONSE REGULATOR PROTEIN 1"/>
    <property type="match status" value="1"/>
</dbReference>
<feature type="modified residue" description="4-aspartylphosphate" evidence="2">
    <location>
        <position position="51"/>
    </location>
</feature>
<dbReference type="EMBL" id="CP007389">
    <property type="protein sequence ID" value="APT74890.1"/>
    <property type="molecule type" value="Genomic_DNA"/>
</dbReference>
<dbReference type="InterPro" id="IPR011006">
    <property type="entry name" value="CheY-like_superfamily"/>
</dbReference>
<dbReference type="InterPro" id="IPR001789">
    <property type="entry name" value="Sig_transdc_resp-reg_receiver"/>
</dbReference>
<reference evidence="4 5" key="1">
    <citation type="submission" date="2014-02" db="EMBL/GenBank/DDBJ databases">
        <title>Diversity of Thermotogales isolates from hydrothermal vents.</title>
        <authorList>
            <person name="Haverkamp T.H.A."/>
            <person name="Lossouarn J."/>
            <person name="Geslin C."/>
            <person name="Nesbo C.L."/>
        </authorList>
    </citation>
    <scope>NUCLEOTIDE SEQUENCE [LARGE SCALE GENOMIC DNA]</scope>
    <source>
        <strain evidence="4 5">431</strain>
    </source>
</reference>
<sequence length="417" mass="48846">MPKILIIDDSQVWKTFLRQYLEKNNDVETATDGLDGINKFFTFLPDVVIVDYVMPKINGIHFTRFIRSYSAFKNVGIILLTGAKETVTKFWAKKSGANLFLSKSLDKETILSKIDEFLKNNNFSCDWSKEMYKIHLQPFGELVDILDETLKQTTLLSEFTNLFNYTYDEITVFKKLHNLFSEIFVFSNLYFAIFTIQRIRLYSFNNNKKTNPNNLLKLIKHKNTSLSKHKISIVNFNGKRTLSNNIFLQPINFFDEEIGYMIFEDMENKKIVSTLNFLLEPISKLFNKMNENYIIQNELSYDELTKALTFPYFRSKLLQSIKVAQKNNLHMEIILVEFTNPKEFIIKNGADKFEKEIIEISKTLNTIFPDMVGRIKYNKFACISFSKETLQINSENVKITTITWNKEPLAELISKLF</sequence>
<dbReference type="Proteomes" id="UP000185490">
    <property type="component" value="Chromosome"/>
</dbReference>
<evidence type="ECO:0000259" key="3">
    <source>
        <dbReference type="PROSITE" id="PS50110"/>
    </source>
</evidence>
<dbReference type="CDD" id="cd00156">
    <property type="entry name" value="REC"/>
    <property type="match status" value="1"/>
</dbReference>
<dbReference type="SUPFAM" id="SSF52172">
    <property type="entry name" value="CheY-like"/>
    <property type="match status" value="1"/>
</dbReference>
<evidence type="ECO:0000256" key="2">
    <source>
        <dbReference type="PROSITE-ProRule" id="PRU00169"/>
    </source>
</evidence>
<keyword evidence="5" id="KW-1185">Reference proteome</keyword>
<dbReference type="RefSeq" id="WP_012057359.1">
    <property type="nucleotide sequence ID" value="NZ_CP007389.1"/>
</dbReference>
<gene>
    <name evidence="4" type="ORF">BW47_06125</name>
</gene>
<evidence type="ECO:0000256" key="1">
    <source>
        <dbReference type="ARBA" id="ARBA00022553"/>
    </source>
</evidence>
<proteinExistence type="predicted"/>
<evidence type="ECO:0000313" key="5">
    <source>
        <dbReference type="Proteomes" id="UP000185490"/>
    </source>
</evidence>
<dbReference type="Pfam" id="PF00072">
    <property type="entry name" value="Response_reg"/>
    <property type="match status" value="1"/>
</dbReference>
<keyword evidence="1 2" id="KW-0597">Phosphoprotein</keyword>
<dbReference type="Gene3D" id="3.40.50.2300">
    <property type="match status" value="1"/>
</dbReference>